<dbReference type="Pfam" id="PF06317">
    <property type="entry name" value="Arena_RNA_pol"/>
    <property type="match status" value="1"/>
</dbReference>
<evidence type="ECO:0000256" key="6">
    <source>
        <dbReference type="ARBA" id="ARBA00022723"/>
    </source>
</evidence>
<evidence type="ECO:0000256" key="14">
    <source>
        <dbReference type="HAMAP-Rule" id="MF_04086"/>
    </source>
</evidence>
<proteinExistence type="inferred from homology"/>
<dbReference type="GO" id="GO:0030430">
    <property type="term" value="C:host cell cytoplasm"/>
    <property type="evidence" value="ECO:0007669"/>
    <property type="project" value="UniProtKB-SubCell"/>
</dbReference>
<dbReference type="InterPro" id="IPR026382">
    <property type="entry name" value="CapSnatch_arenavir"/>
</dbReference>
<keyword evidence="9 14" id="KW-0460">Magnesium</keyword>
<evidence type="ECO:0000256" key="4">
    <source>
        <dbReference type="ARBA" id="ARBA00022695"/>
    </source>
</evidence>
<dbReference type="Gene3D" id="1.20.1440.300">
    <property type="entry name" value="RNA-directed RNA polymerase L, helical domain"/>
    <property type="match status" value="1"/>
</dbReference>
<evidence type="ECO:0000256" key="5">
    <source>
        <dbReference type="ARBA" id="ARBA00022715"/>
    </source>
</evidence>
<comment type="miscellaneous">
    <text evidence="14">Classified as His(-) endonuclease since it does not have a histidine upstream of the active site that coordinates the first cation. His(-) endonucleases display very low activity in vitro, although they are clearly active in vivo.</text>
</comment>
<dbReference type="EC" id="3.1.-.-" evidence="14"/>
<evidence type="ECO:0000256" key="13">
    <source>
        <dbReference type="ARBA" id="ARBA00048744"/>
    </source>
</evidence>
<protein>
    <recommendedName>
        <fullName evidence="14">RNA-directed RNA polymerase L</fullName>
        <shortName evidence="14">Protein L</shortName>
        <ecNumber evidence="14">2.7.7.48</ecNumber>
    </recommendedName>
    <alternativeName>
        <fullName evidence="14">Large structural protein</fullName>
    </alternativeName>
    <alternativeName>
        <fullName evidence="14">Replicase</fullName>
    </alternativeName>
    <alternativeName>
        <fullName evidence="14">Transcriptase</fullName>
    </alternativeName>
    <domain>
        <recommendedName>
            <fullName evidence="14">cap-snatching endonuclease</fullName>
            <ecNumber evidence="14">3.1.-.-</ecNumber>
        </recommendedName>
    </domain>
</protein>
<keyword evidence="3 14" id="KW-0808">Transferase</keyword>
<comment type="function">
    <text evidence="14">RNA-dependent RNA polymerase, which is responsible for the replication and transcription of the viral RNA genome using antigenomic RNA as an intermediate. During transcription, synthesizes subgenomic RNAs and assures their capping by a cap-snatching mechanism, which involves the endonuclease activity cleaving the host capped pre-mRNAs. These short capped RNAs are then used as primers for viral transcription. The 3'-end of subgenomic mRNAs molecules are heterogeneous and not polyadenylated. The replicase function is to direct synthesis of antigenomic and genomic RNA which are encapsidated and non capped. As a consequence of the use of the same enzyme for both transcription and replication, these mechanisms need to be well coordinated. These processes may be regulated by proteins N and Z in a dose-dependent manner. Z protein inhibits the viral polymerase L und thus the viral transcription and RNA synthesis.</text>
</comment>
<keyword evidence="5 14" id="KW-1157">Cap snatching</keyword>
<comment type="caution">
    <text evidence="14">Lacks conserved residue(s) required for the propagation of feature annotation.</text>
</comment>
<evidence type="ECO:0000256" key="1">
    <source>
        <dbReference type="ARBA" id="ARBA00004340"/>
    </source>
</evidence>
<dbReference type="NCBIfam" id="TIGR04202">
    <property type="entry name" value="capSnatchArena"/>
    <property type="match status" value="1"/>
</dbReference>
<feature type="active site" evidence="14">
    <location>
        <position position="115"/>
    </location>
</feature>
<evidence type="ECO:0000256" key="2">
    <source>
        <dbReference type="ARBA" id="ARBA00022484"/>
    </source>
</evidence>
<dbReference type="GO" id="GO:0039689">
    <property type="term" value="P:negative stranded viral RNA replication"/>
    <property type="evidence" value="ECO:0007669"/>
    <property type="project" value="UniProtKB-UniRule"/>
</dbReference>
<comment type="catalytic activity">
    <reaction evidence="13 14 15">
        <text>RNA(n) + a ribonucleoside 5'-triphosphate = RNA(n+1) + diphosphate</text>
        <dbReference type="Rhea" id="RHEA:21248"/>
        <dbReference type="Rhea" id="RHEA-COMP:14527"/>
        <dbReference type="Rhea" id="RHEA-COMP:17342"/>
        <dbReference type="ChEBI" id="CHEBI:33019"/>
        <dbReference type="ChEBI" id="CHEBI:61557"/>
        <dbReference type="ChEBI" id="CHEBI:140395"/>
        <dbReference type="EC" id="2.7.7.48"/>
    </reaction>
</comment>
<dbReference type="InterPro" id="IPR010453">
    <property type="entry name" value="RNA_pol_arenavir"/>
</dbReference>
<evidence type="ECO:0000256" key="11">
    <source>
        <dbReference type="ARBA" id="ARBA00022953"/>
    </source>
</evidence>
<dbReference type="GO" id="GO:0016787">
    <property type="term" value="F:hydrolase activity"/>
    <property type="evidence" value="ECO:0007669"/>
    <property type="project" value="UniProtKB-KW"/>
</dbReference>
<dbReference type="GO" id="GO:0044423">
    <property type="term" value="C:virion component"/>
    <property type="evidence" value="ECO:0007669"/>
    <property type="project" value="UniProtKB-KW"/>
</dbReference>
<dbReference type="PIRSF" id="PIRSF000836">
    <property type="entry name" value="L_ArenaV"/>
    <property type="match status" value="1"/>
</dbReference>
<evidence type="ECO:0000256" key="9">
    <source>
        <dbReference type="ARBA" id="ARBA00022842"/>
    </source>
</evidence>
<evidence type="ECO:0000259" key="16">
    <source>
        <dbReference type="PROSITE" id="PS50525"/>
    </source>
</evidence>
<dbReference type="InterPro" id="IPR007099">
    <property type="entry name" value="RNA-dir_pol_NSvirus"/>
</dbReference>
<comment type="cofactor">
    <cofactor evidence="14">
        <name>Mn(2+)</name>
        <dbReference type="ChEBI" id="CHEBI:29035"/>
    </cofactor>
    <text evidence="14">For endonuclease activity. Binds 2 Mn(2+) ions in the active site. The divalent metal ions are crucial for catalytic activity.</text>
</comment>
<dbReference type="HAMAP" id="MF_04086">
    <property type="entry name" value="ARENA_L"/>
    <property type="match status" value="1"/>
</dbReference>
<keyword evidence="14" id="KW-0464">Manganese</keyword>
<comment type="domain">
    <text evidence="14">The N-terminus contains the endonuclease activity (endoN). The central region contains the RdRp activity.</text>
</comment>
<dbReference type="GO" id="GO:0000166">
    <property type="term" value="F:nucleotide binding"/>
    <property type="evidence" value="ECO:0007669"/>
    <property type="project" value="UniProtKB-UniRule"/>
</dbReference>
<dbReference type="GO" id="GO:0003968">
    <property type="term" value="F:RNA-directed RNA polymerase activity"/>
    <property type="evidence" value="ECO:0007669"/>
    <property type="project" value="UniProtKB-UniRule"/>
</dbReference>
<feature type="binding site" evidence="14">
    <location>
        <position position="89"/>
    </location>
    <ligand>
        <name>Mn(2+)</name>
        <dbReference type="ChEBI" id="CHEBI:29035"/>
        <label>1</label>
    </ligand>
</feature>
<keyword evidence="2 14" id="KW-0696">RNA-directed RNA polymerase</keyword>
<comment type="subcellular location">
    <subcellularLocation>
        <location evidence="1">Host cell</location>
    </subcellularLocation>
    <subcellularLocation>
        <location evidence="14 15">Virion</location>
    </subcellularLocation>
    <subcellularLocation>
        <location evidence="14 15">Host cytoplasm</location>
    </subcellularLocation>
</comment>
<keyword evidence="4 14" id="KW-0548">Nucleotidyltransferase</keyword>
<feature type="binding site" evidence="14">
    <location>
        <position position="51"/>
    </location>
    <ligand>
        <name>Mn(2+)</name>
        <dbReference type="ChEBI" id="CHEBI:29035"/>
        <label>1</label>
    </ligand>
</feature>
<keyword evidence="10 14" id="KW-0946">Virion</keyword>
<comment type="similarity">
    <text evidence="14 15">Belongs to the Bunyavirales RNA polymerase family.</text>
</comment>
<dbReference type="GO" id="GO:0075526">
    <property type="term" value="P:cap snatching"/>
    <property type="evidence" value="ECO:0007669"/>
    <property type="project" value="UniProtKB-UniRule"/>
</dbReference>
<keyword evidence="8 14" id="KW-0378">Hydrolase</keyword>
<keyword evidence="6 14" id="KW-0479">Metal-binding</keyword>
<feature type="domain" description="RdRp catalytic" evidence="16">
    <location>
        <begin position="1172"/>
        <end position="1367"/>
    </location>
</feature>
<evidence type="ECO:0000313" key="17">
    <source>
        <dbReference type="EMBL" id="QAX33463.1"/>
    </source>
</evidence>
<feature type="binding site" evidence="14">
    <location>
        <position position="1329"/>
    </location>
    <ligand>
        <name>Mg(2+)</name>
        <dbReference type="ChEBI" id="CHEBI:18420"/>
        <note>catalytic; for RdRp activity</note>
    </ligand>
</feature>
<dbReference type="Pfam" id="PF17296">
    <property type="entry name" value="ArenaCapSnatch"/>
    <property type="match status" value="1"/>
</dbReference>
<feature type="binding site" evidence="14">
    <location>
        <position position="89"/>
    </location>
    <ligand>
        <name>Mn(2+)</name>
        <dbReference type="ChEBI" id="CHEBI:29035"/>
        <label>2</label>
    </ligand>
</feature>
<evidence type="ECO:0000256" key="7">
    <source>
        <dbReference type="ARBA" id="ARBA00022741"/>
    </source>
</evidence>
<dbReference type="GO" id="GO:0046872">
    <property type="term" value="F:metal ion binding"/>
    <property type="evidence" value="ECO:0007669"/>
    <property type="project" value="UniProtKB-KW"/>
</dbReference>
<comment type="cofactor">
    <cofactor evidence="14">
        <name>Mg(2+)</name>
        <dbReference type="ChEBI" id="CHEBI:18420"/>
    </cofactor>
    <cofactor evidence="14">
        <name>Mn(2+)</name>
        <dbReference type="ChEBI" id="CHEBI:29035"/>
    </cofactor>
    <text evidence="14">For polymerase activity.</text>
</comment>
<dbReference type="PROSITE" id="PS50525">
    <property type="entry name" value="RDRP_SSRNA_NEG_SEG"/>
    <property type="match status" value="1"/>
</dbReference>
<name>A0A6B7ET33_9VIRU</name>
<keyword evidence="11 14" id="KW-0693">Viral RNA replication</keyword>
<dbReference type="EMBL" id="MG637235">
    <property type="protein sequence ID" value="QAX33463.1"/>
    <property type="molecule type" value="Genomic_RNA"/>
</dbReference>
<reference evidence="17" key="1">
    <citation type="submission" date="2017-12" db="EMBL/GenBank/DDBJ databases">
        <title>Occurrence of Luna and Okahandja arenaviruses in Namibia and evidence for spillover infections of Luna virus in Bushveld Gerbils.</title>
        <authorList>
            <person name="Witkowski P.T."/>
            <person name="Mbangu A."/>
            <person name="Richter E."/>
            <person name="Auste B."/>
            <person name="Mfune J.K.E."/>
            <person name="Kruger D.H."/>
            <person name="Klempa B."/>
        </authorList>
    </citation>
    <scope>NUCLEOTIDE SEQUENCE</scope>
    <source>
        <strain evidence="17">Zambezi</strain>
    </source>
</reference>
<gene>
    <name evidence="14 17" type="primary">L</name>
</gene>
<accession>A0A6B7ET33</accession>
<dbReference type="InterPro" id="IPR048006">
    <property type="entry name" value="CapSnatch_bunyavir"/>
</dbReference>
<keyword evidence="12 14" id="KW-1035">Host cytoplasm</keyword>
<comment type="subunit">
    <text evidence="14">Homomultimer; the oligomeric structure is essential for the polymerase activity. Interacts with nucleoprotein N. Interacts with protein Z; this interaction inhibits viral transcription and replication, Z partially blocks the product exit tunnel for the releasing nascent RNA product.</text>
</comment>
<dbReference type="GO" id="GO:0043657">
    <property type="term" value="C:host cell"/>
    <property type="evidence" value="ECO:0007669"/>
    <property type="project" value="UniProtKB-SubCell"/>
</dbReference>
<organism evidence="17">
    <name type="scientific">Mammarenavirus lunaense</name>
    <dbReference type="NCBI Taxonomy" id="3052315"/>
    <lineage>
        <taxon>Viruses</taxon>
        <taxon>Riboviria</taxon>
        <taxon>Orthornavirae</taxon>
        <taxon>Negarnaviricota</taxon>
        <taxon>Polyploviricotina</taxon>
        <taxon>Bunyaviricetes</taxon>
        <taxon>Hareavirales</taxon>
        <taxon>Arenaviridae</taxon>
        <taxon>Mammarenavirus</taxon>
    </lineage>
</organism>
<evidence type="ECO:0000256" key="10">
    <source>
        <dbReference type="ARBA" id="ARBA00022844"/>
    </source>
</evidence>
<dbReference type="EC" id="2.7.7.48" evidence="14"/>
<evidence type="ECO:0000256" key="3">
    <source>
        <dbReference type="ARBA" id="ARBA00022679"/>
    </source>
</evidence>
<dbReference type="Gene3D" id="3.30.70.2640">
    <property type="entry name" value="Arenavirus RNA polymerase"/>
    <property type="match status" value="1"/>
</dbReference>
<sequence length="2215" mass="253492">MESSVSEAKDLISKYLANDQRLSKQKLNFLIQSEPQNLLIEGLKLLSLCIELDSCEANGCEHNTQEFSVEVILLNKGILSPGLPFVVPEGFKLTGNVLVLLECFVRSSPSNFEQKYNEDSVKLSSLKPDLQSVGITLLPIIGGRTVFHHTFLAEWANERVQTLLFSLLPFGQESSKLVEKSKYRRLCESLRVIEGKRSGIKSLNILHDCRARHHEEILKLCHMGIDNSMSPIDVKREIINEFQAFRNGLNSGLISRQFKKVDKLELLNSFCKMYPSNCGVEAEGMLELKEEFLKISPTITLLYADIDDTEQIESKQSCVPAWRSLLNKVKSLHILNTRRKTLLLFDSIILLCHAIDEEVTGQFERSEWLGTSFLSVNDRLVSLTATKRELYQWMERRRLNQMKKAGFAHGSLNQVYHDLVDSTLKKAREALLIVNLKFSDYNVLESILTISSFEKIMRVEVEGVMPSINYERNDLSDFPYKLNPAFETDDDLKRLSSISLAVVNSMKTSSVVKLRQNERGSARFKRVTCKEAYCQEFYMAGSRFRLLYQKTGECSKCYAINNSHKGEICSFYADPKRFFPAIFSQSVISETIKVMVSWLGDCLELKSNMKDIEVLLKMIFILVLTHPSKRSQKFLQNLRYFTMAYVSEYYHKDLLGKLEEKLITRVEFFLFRVLRTLLCKVLNPTISSMLTNRFKFVLNVSYICHFITKETPDRLTDQIKCFEKYLEPKLEFDSVNVNPSELAETEELSSLLMSGASFLGKISCTDLGDVQFKKPGISKKIMSLVTSSFNNGTLFNKQEFKGEIKDPLILGGCATAMDLASNKSVVINRYVDGERVLNYDYDKLVAAAVCQLSETFERKSKYFLSKEEYDYKIMRVIASLVIGNKKGSVEGASVDELDEVLVDGNASSHLEEIRNSVRSVMEGYRKLNDLKLDKVGTGDTNDLQRVVENPIHLKLIMSELSNHLIEDFDQSLMSEDDYKAICETVYSIEELRNKYFYSGPMNSCAISEITKAVTTRTFENAEYFLCFKSILLQMNANRLTGRYSHYKSKCINFKLNRERLVDDCRLSDRESNSEALSKALSLTNCTTAVLKNLCFYSQESPQSYTSVGPDTGRLKFSLSYKEQVGGNRELYIGDLRTKMFTRLIEDYFESLTGQFKGSCLNSESEFENAVLSMKLNVSLAQVCYSLDHSKWGPMMNPLLFLVMLQNIHWGSSDILEDIKSRDYVSTLLSWHIHKLIEVPHPVVNAMMRSYLKTNLGLKKSLHETLTEAFFFRHFKLGIVPSHISSILDMGQGILHNASDFYGLITERFINYSIGLLYEGTLKSYTSSDDQISLFDHKLTDLLDRDPSEFEYILEFHNYLSDRLNKFISPKSVIGRFVAEFKSRFFVWGDEVPLLTKFVAAALHNVKCKEPHQLAETIDTIIDQSVANGVPVKLCNLIQQRTLDLLRYAQYPIDPFLMFCDSDVKDWVDGNRGYRIMRNIESICPDGTKKIRYFLRRLYNKLKTGELHEEFTTAYLAGDPTESLQKMCSLLDVDPLSDQELSLSWLNLSTYFPLRMVLRQKVVYTGALNLEEEKLPTLVKTLQNKLSSSFTRGAQKLLSEAINKSAFQSSVASGFIGLCRTLGSKCVRGPDKLNYYIKSLVSQLEGRAGVKGFIIRGMNLWSVPTKQRCSGDWLFKYLRPVLWDYMCIALACALEIDPWVLGEPKPKAKVSAIDFKPCDYFPLKPTITKLLEDKVGFNHIIHSFRRLYPSLFEKHLLPFMSDLASTKMKWSPRVKFLDLCVVLDVNCEAMSLISHVVKWKREEHYVVLSSELSEAHDRSHMSLLDERVVSTEDVAKNFIRQIYFESFIRPFVATSRTLGSFTWFPHRTSLPASEGLELLGPFASFVEKVIYKGIERPMFRSDLYMGFSWMDMVVKPAYLILNQLVASGLVCDRRFTHIDEFWEVLQSLPSGSIHITLSLHFSIKSKGETLGEEFAFHIEMWGIINDENCFTPSRLEVLYSGQVHRSILLDCWRLVLGSDQFCKSRPMWVVDADNLSEFFEDPKSIGQIVRLNVVLDESVTRLTEYDFTHVGPDPEPVPLVVEDGYLVEGRKKIIPINPSVHNQDMEVLILEMQGSCVDSPPLVIGSILKQRSSQGLHWLDLDLVGVVKKCRPEDYKTFLRMALSDVNEWLGFRGYNLCYSKTLDDIMDHSSQGKFRLKGKQCNRLFEEFKEVQEID</sequence>
<evidence type="ECO:0000256" key="12">
    <source>
        <dbReference type="ARBA" id="ARBA00023200"/>
    </source>
</evidence>
<feature type="binding site" evidence="14">
    <location>
        <position position="102"/>
    </location>
    <ligand>
        <name>Mn(2+)</name>
        <dbReference type="ChEBI" id="CHEBI:29035"/>
        <label>1</label>
    </ligand>
</feature>
<evidence type="ECO:0000256" key="15">
    <source>
        <dbReference type="PIRNR" id="PIRNR000836"/>
    </source>
</evidence>
<keyword evidence="7 14" id="KW-0547">Nucleotide-binding</keyword>
<evidence type="ECO:0000256" key="8">
    <source>
        <dbReference type="ARBA" id="ARBA00022801"/>
    </source>
</evidence>